<accession>A0A1I7UEM0</accession>
<dbReference type="STRING" id="1561998.A0A1I7UEM0"/>
<dbReference type="WBParaSite" id="Csp11.Scaffold629.g8544.t1">
    <property type="protein sequence ID" value="Csp11.Scaffold629.g8544.t1"/>
    <property type="gene ID" value="Csp11.Scaffold629.g8544"/>
</dbReference>
<organism evidence="2 3">
    <name type="scientific">Caenorhabditis tropicalis</name>
    <dbReference type="NCBI Taxonomy" id="1561998"/>
    <lineage>
        <taxon>Eukaryota</taxon>
        <taxon>Metazoa</taxon>
        <taxon>Ecdysozoa</taxon>
        <taxon>Nematoda</taxon>
        <taxon>Chromadorea</taxon>
        <taxon>Rhabditida</taxon>
        <taxon>Rhabditina</taxon>
        <taxon>Rhabditomorpha</taxon>
        <taxon>Rhabditoidea</taxon>
        <taxon>Rhabditidae</taxon>
        <taxon>Peloderinae</taxon>
        <taxon>Caenorhabditis</taxon>
    </lineage>
</organism>
<evidence type="ECO:0000313" key="3">
    <source>
        <dbReference type="WBParaSite" id="Csp11.Scaffold629.g8544.t1"/>
    </source>
</evidence>
<dbReference type="AlphaFoldDB" id="A0A1I7UEM0"/>
<sequence>MTIATKSATERTCYLLTAHRFCTDKQIKVTNCRSKAAEMTAKRVPSKIVIAGNSKMSLNDRFSSIPRRRPKAGIMKPQQPRFGNNTRKVQAQYEEQIEYVPKAVIRRPRHMIQQRNVQFQSRVSFVNTVPVQRFTQRNNFVQRPQFQNNFRRQFRPNFNQQTPNRKFFQHNHNNNRFNHHAGGFQGRKPFPTAAKKKSLAELDRELEDYMRKPKHTPITI</sequence>
<keyword evidence="2" id="KW-1185">Reference proteome</keyword>
<protein>
    <submittedName>
        <fullName evidence="3">FoP_duplication domain-containing protein</fullName>
    </submittedName>
</protein>
<proteinExistence type="predicted"/>
<dbReference type="eggNOG" id="ENOG502THUX">
    <property type="taxonomic scope" value="Eukaryota"/>
</dbReference>
<name>A0A1I7UEM0_9PELO</name>
<dbReference type="Proteomes" id="UP000095282">
    <property type="component" value="Unplaced"/>
</dbReference>
<evidence type="ECO:0000256" key="1">
    <source>
        <dbReference type="SAM" id="MobiDB-lite"/>
    </source>
</evidence>
<feature type="region of interest" description="Disordered" evidence="1">
    <location>
        <begin position="177"/>
        <end position="197"/>
    </location>
</feature>
<reference evidence="3" key="1">
    <citation type="submission" date="2016-11" db="UniProtKB">
        <authorList>
            <consortium name="WormBaseParasite"/>
        </authorList>
    </citation>
    <scope>IDENTIFICATION</scope>
</reference>
<evidence type="ECO:0000313" key="2">
    <source>
        <dbReference type="Proteomes" id="UP000095282"/>
    </source>
</evidence>